<dbReference type="PANTHER" id="PTHR30582">
    <property type="entry name" value="L,D-TRANSPEPTIDASE"/>
    <property type="match status" value="1"/>
</dbReference>
<evidence type="ECO:0000256" key="1">
    <source>
        <dbReference type="ARBA" id="ARBA00004752"/>
    </source>
</evidence>
<evidence type="ECO:0000313" key="12">
    <source>
        <dbReference type="Proteomes" id="UP000291613"/>
    </source>
</evidence>
<dbReference type="AlphaFoldDB" id="A0A4Q9GQJ8"/>
<proteinExistence type="inferred from homology"/>
<evidence type="ECO:0000259" key="10">
    <source>
        <dbReference type="PROSITE" id="PS52029"/>
    </source>
</evidence>
<dbReference type="InterPro" id="IPR038063">
    <property type="entry name" value="Transpep_catalytic_dom"/>
</dbReference>
<dbReference type="InterPro" id="IPR036365">
    <property type="entry name" value="PGBD-like_sf"/>
</dbReference>
<comment type="similarity">
    <text evidence="2">Belongs to the YkuD family.</text>
</comment>
<sequence length="376" mass="41380">MKFVSAALVAAAVSWSAVSLAQPAPPQSPPPAELTEQAIDAADFDGWRAREDGRAKADADRKAAEQAIRDAKKKRDKKTAHDRLAALPKPQDAPDPFMIRTQILLDRAHASPGAIDGRYGDNMRRAIRAFREMRKLPEGDQLDPETWAALSADQGKAMKVYEVTKEDEDAEYLHGPVPTDYAKLAKLKWIAYRDAAEMLAERFHLDEGLLRRLNSDVDFDKAGSRILVPETGADPAQDRRVVRILVDKNENEVRAFDKDGGLVLAAPATVGSGDTPSPEGQTKVTKAYLNPVYVYDPKKNFQQGKNTKKLNLKPGPNGPVGSMWIDLEKPTYGIHGAPEPSKIGKTESHGCVRLTNWDAETLGKLVEPKKTVVEFQ</sequence>
<dbReference type="OrthoDB" id="9787225at2"/>
<keyword evidence="3" id="KW-0808">Transferase</keyword>
<dbReference type="PANTHER" id="PTHR30582:SF30">
    <property type="entry name" value="BLR4375 PROTEIN"/>
    <property type="match status" value="1"/>
</dbReference>
<dbReference type="GO" id="GO:0071555">
    <property type="term" value="P:cell wall organization"/>
    <property type="evidence" value="ECO:0007669"/>
    <property type="project" value="UniProtKB-UniRule"/>
</dbReference>
<feature type="active site" description="Proton donor/acceptor" evidence="7">
    <location>
        <position position="335"/>
    </location>
</feature>
<comment type="caution">
    <text evidence="11">The sequence shown here is derived from an EMBL/GenBank/DDBJ whole genome shotgun (WGS) entry which is preliminary data.</text>
</comment>
<dbReference type="GO" id="GO:0071972">
    <property type="term" value="F:peptidoglycan L,D-transpeptidase activity"/>
    <property type="evidence" value="ECO:0007669"/>
    <property type="project" value="TreeGrafter"/>
</dbReference>
<evidence type="ECO:0000256" key="9">
    <source>
        <dbReference type="SAM" id="SignalP"/>
    </source>
</evidence>
<dbReference type="Proteomes" id="UP000291613">
    <property type="component" value="Unassembled WGS sequence"/>
</dbReference>
<dbReference type="InterPro" id="IPR036366">
    <property type="entry name" value="PGBDSf"/>
</dbReference>
<dbReference type="GO" id="GO:0008360">
    <property type="term" value="P:regulation of cell shape"/>
    <property type="evidence" value="ECO:0007669"/>
    <property type="project" value="UniProtKB-UniRule"/>
</dbReference>
<gene>
    <name evidence="11" type="ORF">EYR15_02785</name>
</gene>
<evidence type="ECO:0000256" key="4">
    <source>
        <dbReference type="ARBA" id="ARBA00022960"/>
    </source>
</evidence>
<dbReference type="CDD" id="cd16913">
    <property type="entry name" value="YkuD_like"/>
    <property type="match status" value="1"/>
</dbReference>
<dbReference type="SUPFAM" id="SSF47090">
    <property type="entry name" value="PGBD-like"/>
    <property type="match status" value="1"/>
</dbReference>
<dbReference type="Gene3D" id="2.40.440.10">
    <property type="entry name" value="L,D-transpeptidase catalytic domain-like"/>
    <property type="match status" value="1"/>
</dbReference>
<evidence type="ECO:0000256" key="7">
    <source>
        <dbReference type="PROSITE-ProRule" id="PRU01373"/>
    </source>
</evidence>
<reference evidence="11 12" key="1">
    <citation type="submission" date="2019-02" db="EMBL/GenBank/DDBJ databases">
        <title>Hansschlegelia quercus sp. nov., a novel methylotrophic bacterium from buds of oak (Quercus robur L.).</title>
        <authorList>
            <person name="Agafonova N.V."/>
            <person name="Kaparullina E.N."/>
            <person name="Grouzdev D.S."/>
            <person name="Doronina N.V."/>
        </authorList>
    </citation>
    <scope>NUCLEOTIDE SEQUENCE [LARGE SCALE GENOMIC DNA]</scope>
    <source>
        <strain evidence="11 12">Dub</strain>
    </source>
</reference>
<dbReference type="InterPro" id="IPR050979">
    <property type="entry name" value="LD-transpeptidase"/>
</dbReference>
<dbReference type="SUPFAM" id="SSF141523">
    <property type="entry name" value="L,D-transpeptidase catalytic domain-like"/>
    <property type="match status" value="1"/>
</dbReference>
<feature type="signal peptide" evidence="9">
    <location>
        <begin position="1"/>
        <end position="21"/>
    </location>
</feature>
<evidence type="ECO:0000256" key="8">
    <source>
        <dbReference type="SAM" id="MobiDB-lite"/>
    </source>
</evidence>
<dbReference type="Pfam" id="PF01471">
    <property type="entry name" value="PG_binding_1"/>
    <property type="match status" value="1"/>
</dbReference>
<dbReference type="RefSeq" id="WP_131001335.1">
    <property type="nucleotide sequence ID" value="NZ_JBHSZR010000002.1"/>
</dbReference>
<feature type="active site" description="Nucleophile" evidence="7">
    <location>
        <position position="351"/>
    </location>
</feature>
<dbReference type="PROSITE" id="PS52029">
    <property type="entry name" value="LD_TPASE"/>
    <property type="match status" value="1"/>
</dbReference>
<keyword evidence="6 7" id="KW-0961">Cell wall biogenesis/degradation</keyword>
<feature type="chain" id="PRO_5020787034" evidence="9">
    <location>
        <begin position="22"/>
        <end position="376"/>
    </location>
</feature>
<keyword evidence="5 7" id="KW-0573">Peptidoglycan synthesis</keyword>
<evidence type="ECO:0000256" key="5">
    <source>
        <dbReference type="ARBA" id="ARBA00022984"/>
    </source>
</evidence>
<dbReference type="InterPro" id="IPR005490">
    <property type="entry name" value="LD_TPept_cat_dom"/>
</dbReference>
<keyword evidence="12" id="KW-1185">Reference proteome</keyword>
<dbReference type="UniPathway" id="UPA00219"/>
<feature type="domain" description="L,D-TPase catalytic" evidence="10">
    <location>
        <begin position="242"/>
        <end position="376"/>
    </location>
</feature>
<comment type="pathway">
    <text evidence="1 7">Cell wall biogenesis; peptidoglycan biosynthesis.</text>
</comment>
<organism evidence="11 12">
    <name type="scientific">Hansschlegelia quercus</name>
    <dbReference type="NCBI Taxonomy" id="2528245"/>
    <lineage>
        <taxon>Bacteria</taxon>
        <taxon>Pseudomonadati</taxon>
        <taxon>Pseudomonadota</taxon>
        <taxon>Alphaproteobacteria</taxon>
        <taxon>Hyphomicrobiales</taxon>
        <taxon>Methylopilaceae</taxon>
        <taxon>Hansschlegelia</taxon>
    </lineage>
</organism>
<dbReference type="GO" id="GO:0016740">
    <property type="term" value="F:transferase activity"/>
    <property type="evidence" value="ECO:0007669"/>
    <property type="project" value="UniProtKB-KW"/>
</dbReference>
<dbReference type="GO" id="GO:0018104">
    <property type="term" value="P:peptidoglycan-protein cross-linking"/>
    <property type="evidence" value="ECO:0007669"/>
    <property type="project" value="TreeGrafter"/>
</dbReference>
<evidence type="ECO:0000256" key="6">
    <source>
        <dbReference type="ARBA" id="ARBA00023316"/>
    </source>
</evidence>
<dbReference type="Pfam" id="PF03734">
    <property type="entry name" value="YkuD"/>
    <property type="match status" value="1"/>
</dbReference>
<evidence type="ECO:0000313" key="11">
    <source>
        <dbReference type="EMBL" id="TBN55084.1"/>
    </source>
</evidence>
<dbReference type="Gene3D" id="1.10.101.10">
    <property type="entry name" value="PGBD-like superfamily/PGBD"/>
    <property type="match status" value="1"/>
</dbReference>
<dbReference type="InterPro" id="IPR002477">
    <property type="entry name" value="Peptidoglycan-bd-like"/>
</dbReference>
<protein>
    <submittedName>
        <fullName evidence="11">Murein L,D-transpeptidase</fullName>
    </submittedName>
</protein>
<evidence type="ECO:0000256" key="2">
    <source>
        <dbReference type="ARBA" id="ARBA00005992"/>
    </source>
</evidence>
<dbReference type="GO" id="GO:0005576">
    <property type="term" value="C:extracellular region"/>
    <property type="evidence" value="ECO:0007669"/>
    <property type="project" value="TreeGrafter"/>
</dbReference>
<feature type="region of interest" description="Disordered" evidence="8">
    <location>
        <begin position="69"/>
        <end position="92"/>
    </location>
</feature>
<accession>A0A4Q9GQJ8</accession>
<dbReference type="EMBL" id="SIUB01000001">
    <property type="protein sequence ID" value="TBN55084.1"/>
    <property type="molecule type" value="Genomic_DNA"/>
</dbReference>
<keyword evidence="4 7" id="KW-0133">Cell shape</keyword>
<name>A0A4Q9GQJ8_9HYPH</name>
<keyword evidence="9" id="KW-0732">Signal</keyword>
<evidence type="ECO:0000256" key="3">
    <source>
        <dbReference type="ARBA" id="ARBA00022679"/>
    </source>
</evidence>